<keyword evidence="4" id="KW-0408">Iron</keyword>
<dbReference type="PANTHER" id="PTHR13184:SF5">
    <property type="entry name" value="METHYLTRANSFERASE-LIKE PROTEIN 17, MITOCHONDRIAL"/>
    <property type="match status" value="1"/>
</dbReference>
<gene>
    <name evidence="9" type="ORF">LAESUDRAFT_757344</name>
</gene>
<keyword evidence="6" id="KW-0496">Mitochondrion</keyword>
<evidence type="ECO:0000256" key="1">
    <source>
        <dbReference type="ARBA" id="ARBA00004173"/>
    </source>
</evidence>
<evidence type="ECO:0000256" key="5">
    <source>
        <dbReference type="ARBA" id="ARBA00023014"/>
    </source>
</evidence>
<accession>A0A165F981</accession>
<organism evidence="9 10">
    <name type="scientific">Laetiporus sulphureus 93-53</name>
    <dbReference type="NCBI Taxonomy" id="1314785"/>
    <lineage>
        <taxon>Eukaryota</taxon>
        <taxon>Fungi</taxon>
        <taxon>Dikarya</taxon>
        <taxon>Basidiomycota</taxon>
        <taxon>Agaricomycotina</taxon>
        <taxon>Agaricomycetes</taxon>
        <taxon>Polyporales</taxon>
        <taxon>Laetiporus</taxon>
    </lineage>
</organism>
<proteinExistence type="predicted"/>
<feature type="region of interest" description="Disordered" evidence="8">
    <location>
        <begin position="560"/>
        <end position="589"/>
    </location>
</feature>
<comment type="function">
    <text evidence="7">Mitochondrial ribosome (mitoribosome) assembly factor. Binds at the interface of the head and body domains of the mitochondrial small ribosomal subunit (mt-SSU), occluding the mRNA channel and preventing compaction of the head domain towards the body. Probable inactive methyltransferase: retains the characteristic folding and ability to bind S-adenosyl-L-methionine, but it probably lost its methyltransferase activity.</text>
</comment>
<evidence type="ECO:0000256" key="7">
    <source>
        <dbReference type="ARBA" id="ARBA00045681"/>
    </source>
</evidence>
<protein>
    <submittedName>
        <fullName evidence="9">Rsm22-domain-containing protein</fullName>
    </submittedName>
</protein>
<dbReference type="RefSeq" id="XP_040766364.1">
    <property type="nucleotide sequence ID" value="XM_040912288.1"/>
</dbReference>
<feature type="compositionally biased region" description="Basic and acidic residues" evidence="8">
    <location>
        <begin position="644"/>
        <end position="653"/>
    </location>
</feature>
<keyword evidence="3" id="KW-0809">Transit peptide</keyword>
<keyword evidence="10" id="KW-1185">Reference proteome</keyword>
<evidence type="ECO:0000313" key="10">
    <source>
        <dbReference type="Proteomes" id="UP000076871"/>
    </source>
</evidence>
<keyword evidence="5" id="KW-0411">Iron-sulfur</keyword>
<feature type="compositionally biased region" description="Basic and acidic residues" evidence="8">
    <location>
        <begin position="627"/>
        <end position="636"/>
    </location>
</feature>
<evidence type="ECO:0000256" key="8">
    <source>
        <dbReference type="SAM" id="MobiDB-lite"/>
    </source>
</evidence>
<feature type="compositionally biased region" description="Basic and acidic residues" evidence="8">
    <location>
        <begin position="569"/>
        <end position="585"/>
    </location>
</feature>
<dbReference type="EMBL" id="KV427614">
    <property type="protein sequence ID" value="KZT08624.1"/>
    <property type="molecule type" value="Genomic_DNA"/>
</dbReference>
<dbReference type="GO" id="GO:0003735">
    <property type="term" value="F:structural constituent of ribosome"/>
    <property type="evidence" value="ECO:0007669"/>
    <property type="project" value="TreeGrafter"/>
</dbReference>
<dbReference type="GO" id="GO:0006412">
    <property type="term" value="P:translation"/>
    <property type="evidence" value="ECO:0007669"/>
    <property type="project" value="InterPro"/>
</dbReference>
<dbReference type="GeneID" id="63829316"/>
<dbReference type="AlphaFoldDB" id="A0A165F981"/>
<comment type="subcellular location">
    <subcellularLocation>
        <location evidence="1">Mitochondrion</location>
    </subcellularLocation>
</comment>
<evidence type="ECO:0000313" key="9">
    <source>
        <dbReference type="EMBL" id="KZT08624.1"/>
    </source>
</evidence>
<name>A0A165F981_9APHY</name>
<evidence type="ECO:0000256" key="4">
    <source>
        <dbReference type="ARBA" id="ARBA00023004"/>
    </source>
</evidence>
<dbReference type="InterPro" id="IPR015324">
    <property type="entry name" value="Ribosomal_Rsm22-like"/>
</dbReference>
<keyword evidence="2" id="KW-0479">Metal-binding</keyword>
<dbReference type="GO" id="GO:0051536">
    <property type="term" value="F:iron-sulfur cluster binding"/>
    <property type="evidence" value="ECO:0007669"/>
    <property type="project" value="UniProtKB-KW"/>
</dbReference>
<feature type="region of interest" description="Disordered" evidence="8">
    <location>
        <begin position="489"/>
        <end position="514"/>
    </location>
</feature>
<dbReference type="FunCoup" id="A0A165F981">
    <property type="interactions" value="49"/>
</dbReference>
<dbReference type="GO" id="GO:0005763">
    <property type="term" value="C:mitochondrial small ribosomal subunit"/>
    <property type="evidence" value="ECO:0007669"/>
    <property type="project" value="TreeGrafter"/>
</dbReference>
<evidence type="ECO:0000256" key="3">
    <source>
        <dbReference type="ARBA" id="ARBA00022946"/>
    </source>
</evidence>
<evidence type="ECO:0000256" key="2">
    <source>
        <dbReference type="ARBA" id="ARBA00022723"/>
    </source>
</evidence>
<reference evidence="9 10" key="1">
    <citation type="journal article" date="2016" name="Mol. Biol. Evol.">
        <title>Comparative Genomics of Early-Diverging Mushroom-Forming Fungi Provides Insights into the Origins of Lignocellulose Decay Capabilities.</title>
        <authorList>
            <person name="Nagy L.G."/>
            <person name="Riley R."/>
            <person name="Tritt A."/>
            <person name="Adam C."/>
            <person name="Daum C."/>
            <person name="Floudas D."/>
            <person name="Sun H."/>
            <person name="Yadav J.S."/>
            <person name="Pangilinan J."/>
            <person name="Larsson K.H."/>
            <person name="Matsuura K."/>
            <person name="Barry K."/>
            <person name="Labutti K."/>
            <person name="Kuo R."/>
            <person name="Ohm R.A."/>
            <person name="Bhattacharya S.S."/>
            <person name="Shirouzu T."/>
            <person name="Yoshinaga Y."/>
            <person name="Martin F.M."/>
            <person name="Grigoriev I.V."/>
            <person name="Hibbett D.S."/>
        </authorList>
    </citation>
    <scope>NUCLEOTIDE SEQUENCE [LARGE SCALE GENOMIC DNA]</scope>
    <source>
        <strain evidence="9 10">93-53</strain>
    </source>
</reference>
<dbReference type="Pfam" id="PF09243">
    <property type="entry name" value="Rsm22"/>
    <property type="match status" value="2"/>
</dbReference>
<dbReference type="InParanoid" id="A0A165F981"/>
<dbReference type="InterPro" id="IPR052571">
    <property type="entry name" value="Mt_RNA_Methyltransferase"/>
</dbReference>
<dbReference type="GO" id="GO:0046872">
    <property type="term" value="F:metal ion binding"/>
    <property type="evidence" value="ECO:0007669"/>
    <property type="project" value="UniProtKB-KW"/>
</dbReference>
<dbReference type="PANTHER" id="PTHR13184">
    <property type="entry name" value="37S RIBOSOMAL PROTEIN S22"/>
    <property type="match status" value="1"/>
</dbReference>
<evidence type="ECO:0000256" key="6">
    <source>
        <dbReference type="ARBA" id="ARBA00023128"/>
    </source>
</evidence>
<feature type="region of interest" description="Disordered" evidence="8">
    <location>
        <begin position="602"/>
        <end position="653"/>
    </location>
</feature>
<dbReference type="Proteomes" id="UP000076871">
    <property type="component" value="Unassembled WGS sequence"/>
</dbReference>
<sequence length="653" mass="72597">MLRSRCCSSLKGALRRPSDAFCFSWSSVASSHQPNAPLDLDPSFQALLKDTDMSLLRRKSRHAASENPHAKAFRELEMYTSDSTGLENAMLVEKVVEYEETPDQQEARKSPAAAYGSQHIGAVVLPTELQQTISRLISESDKHALHADASRIFAHDTEEDAEWTAAYDVEYRSRKQAARHAERDAVAFASIALPSHYSAICSVLDHAKQRLGPQWRVERVIDWGSGAGAGLWASSHSFRATAHEDANPGTHNAQISHSNMSSYTGIDKRMALVKVGERLLKDIEMGGLNVSWQKIFKESNQIPRSEGGDVLALSAFVLSTLPTSWERRDALKEMWQSGADVMVLIDHKTTAGFECIAEARDYLLGQGRKEMKDPATEGQPIEGSHVVAPCPHDGACPLYRPGSSKVVCGFSQRLQRPAFIRKTKHSGIGHEDSGYSYVIIRRGSRPSSPGTKVGRLGMVGKNELAKKALQNVPLQELIIEETVSAKVESPIDPASPASADTIETAPSKDTSDGPENLEEALRLEAYNWPRLVFPPMKKNGHVILDGCTAEGKIMRMTIPKSQGKQPYYDARKSSWGDMFPHEPKNKPQQRFQSIDAQAMKTSNRNAGNDKRNKANHKAPSDGNFSEYIKEQKEPKWQKRRQRVQAREDDFWEE</sequence>
<dbReference type="GO" id="GO:0008168">
    <property type="term" value="F:methyltransferase activity"/>
    <property type="evidence" value="ECO:0007669"/>
    <property type="project" value="InterPro"/>
</dbReference>
<dbReference type="OrthoDB" id="421327at2759"/>
<dbReference type="STRING" id="1314785.A0A165F981"/>